<dbReference type="FunFam" id="3.30.70.20:FF:000035">
    <property type="entry name" value="Iron hydrogenase 1"/>
    <property type="match status" value="1"/>
</dbReference>
<evidence type="ECO:0000256" key="1">
    <source>
        <dbReference type="ARBA" id="ARBA00022485"/>
    </source>
</evidence>
<keyword evidence="3" id="KW-0479">Metal-binding</keyword>
<dbReference type="PROSITE" id="PS51669">
    <property type="entry name" value="4FE4S_MOW_BIS_MGD"/>
    <property type="match status" value="1"/>
</dbReference>
<dbReference type="Pfam" id="PF22117">
    <property type="entry name" value="Fer4_Nqo3"/>
    <property type="match status" value="1"/>
</dbReference>
<keyword evidence="5" id="KW-0560">Oxidoreductase</keyword>
<evidence type="ECO:0000256" key="6">
    <source>
        <dbReference type="ARBA" id="ARBA00023004"/>
    </source>
</evidence>
<dbReference type="GO" id="GO:0046872">
    <property type="term" value="F:metal ion binding"/>
    <property type="evidence" value="ECO:0007669"/>
    <property type="project" value="UniProtKB-KW"/>
</dbReference>
<evidence type="ECO:0000256" key="5">
    <source>
        <dbReference type="ARBA" id="ARBA00023002"/>
    </source>
</evidence>
<feature type="domain" description="4Fe-4S ferredoxin-type" evidence="9">
    <location>
        <begin position="139"/>
        <end position="169"/>
    </location>
</feature>
<dbReference type="InterPro" id="IPR050123">
    <property type="entry name" value="Prok_molybdopt-oxidoreductase"/>
</dbReference>
<dbReference type="InterPro" id="IPR027467">
    <property type="entry name" value="MopterinOxRdtase_cofactor_BS"/>
</dbReference>
<dbReference type="SUPFAM" id="SSF53706">
    <property type="entry name" value="Formate dehydrogenase/DMSO reductase, domains 1-3"/>
    <property type="match status" value="1"/>
</dbReference>
<dbReference type="Gene3D" id="3.40.50.740">
    <property type="match status" value="1"/>
</dbReference>
<dbReference type="InterPro" id="IPR036010">
    <property type="entry name" value="2Fe-2S_ferredoxin-like_sf"/>
</dbReference>
<keyword evidence="4" id="KW-0677">Repeat</keyword>
<gene>
    <name evidence="12" type="ORF">SAMN02745218_01096</name>
</gene>
<dbReference type="PROSITE" id="PS00198">
    <property type="entry name" value="4FE4S_FER_1"/>
    <property type="match status" value="1"/>
</dbReference>
<evidence type="ECO:0000313" key="13">
    <source>
        <dbReference type="Proteomes" id="UP000184196"/>
    </source>
</evidence>
<feature type="domain" description="4Fe-4S ferredoxin-type" evidence="9">
    <location>
        <begin position="182"/>
        <end position="211"/>
    </location>
</feature>
<evidence type="ECO:0000259" key="11">
    <source>
        <dbReference type="PROSITE" id="PS51839"/>
    </source>
</evidence>
<dbReference type="GO" id="GO:0003954">
    <property type="term" value="F:NADH dehydrogenase activity"/>
    <property type="evidence" value="ECO:0007669"/>
    <property type="project" value="TreeGrafter"/>
</dbReference>
<keyword evidence="1" id="KW-0004">4Fe-4S</keyword>
<feature type="domain" description="2Fe-2S ferredoxin-type" evidence="8">
    <location>
        <begin position="2"/>
        <end position="80"/>
    </location>
</feature>
<dbReference type="InterPro" id="IPR054351">
    <property type="entry name" value="NADH_UbQ_OxRdtase_ferredoxin"/>
</dbReference>
<feature type="domain" description="4Fe-4S Mo/W bis-MGD-type" evidence="10">
    <location>
        <begin position="220"/>
        <end position="275"/>
    </location>
</feature>
<dbReference type="GO" id="GO:0051537">
    <property type="term" value="F:2 iron, 2 sulfur cluster binding"/>
    <property type="evidence" value="ECO:0007669"/>
    <property type="project" value="UniProtKB-KW"/>
</dbReference>
<proteinExistence type="predicted"/>
<dbReference type="InterPro" id="IPR017900">
    <property type="entry name" value="4Fe4S_Fe_S_CS"/>
</dbReference>
<name>A0A1M4XH19_9FIRM</name>
<evidence type="ECO:0000256" key="4">
    <source>
        <dbReference type="ARBA" id="ARBA00022737"/>
    </source>
</evidence>
<dbReference type="InterPro" id="IPR017896">
    <property type="entry name" value="4Fe4S_Fe-S-bd"/>
</dbReference>
<dbReference type="SUPFAM" id="SSF54292">
    <property type="entry name" value="2Fe-2S ferredoxin-like"/>
    <property type="match status" value="1"/>
</dbReference>
<evidence type="ECO:0000259" key="8">
    <source>
        <dbReference type="PROSITE" id="PS51085"/>
    </source>
</evidence>
<dbReference type="GO" id="GO:0022904">
    <property type="term" value="P:respiratory electron transport chain"/>
    <property type="evidence" value="ECO:0007669"/>
    <property type="project" value="TreeGrafter"/>
</dbReference>
<dbReference type="PROSITE" id="PS51379">
    <property type="entry name" value="4FE4S_FER_2"/>
    <property type="match status" value="2"/>
</dbReference>
<reference evidence="13" key="1">
    <citation type="submission" date="2016-11" db="EMBL/GenBank/DDBJ databases">
        <authorList>
            <person name="Varghese N."/>
            <person name="Submissions S."/>
        </authorList>
    </citation>
    <scope>NUCLEOTIDE SEQUENCE [LARGE SCALE GENOMIC DNA]</scope>
    <source>
        <strain evidence="13">DSM 11792</strain>
    </source>
</reference>
<organism evidence="12 13">
    <name type="scientific">Desulfofundulus australicus DSM 11792</name>
    <dbReference type="NCBI Taxonomy" id="1121425"/>
    <lineage>
        <taxon>Bacteria</taxon>
        <taxon>Bacillati</taxon>
        <taxon>Bacillota</taxon>
        <taxon>Clostridia</taxon>
        <taxon>Eubacteriales</taxon>
        <taxon>Peptococcaceae</taxon>
        <taxon>Desulfofundulus</taxon>
    </lineage>
</organism>
<dbReference type="FunFam" id="3.10.20.740:FF:000005">
    <property type="entry name" value="NADH:ubiquinone oxidoreductase subunit"/>
    <property type="match status" value="1"/>
</dbReference>
<evidence type="ECO:0000259" key="9">
    <source>
        <dbReference type="PROSITE" id="PS51379"/>
    </source>
</evidence>
<keyword evidence="7" id="KW-0411">Iron-sulfur</keyword>
<dbReference type="AlphaFoldDB" id="A0A1M4XH19"/>
<evidence type="ECO:0000313" key="12">
    <source>
        <dbReference type="EMBL" id="SHE92854.1"/>
    </source>
</evidence>
<dbReference type="EMBL" id="FQUW01000011">
    <property type="protein sequence ID" value="SHE92854.1"/>
    <property type="molecule type" value="Genomic_DNA"/>
</dbReference>
<dbReference type="PROSITE" id="PS00551">
    <property type="entry name" value="MOLYBDOPTERIN_PROK_1"/>
    <property type="match status" value="1"/>
</dbReference>
<dbReference type="InterPro" id="IPR001041">
    <property type="entry name" value="2Fe-2S_ferredoxin-type"/>
</dbReference>
<keyword evidence="6" id="KW-0408">Iron</keyword>
<dbReference type="PROSITE" id="PS51839">
    <property type="entry name" value="4FE4S_HC3"/>
    <property type="match status" value="1"/>
</dbReference>
<feature type="domain" description="4Fe-4S His(Cys)3-ligated-type" evidence="11">
    <location>
        <begin position="80"/>
        <end position="119"/>
    </location>
</feature>
<dbReference type="SMART" id="SM00926">
    <property type="entry name" value="Molybdop_Fe4S4"/>
    <property type="match status" value="1"/>
</dbReference>
<dbReference type="Pfam" id="PF10588">
    <property type="entry name" value="NADH-G_4Fe-4S_3"/>
    <property type="match status" value="1"/>
</dbReference>
<dbReference type="InterPro" id="IPR006656">
    <property type="entry name" value="Mopterin_OxRdtase"/>
</dbReference>
<dbReference type="Gene3D" id="3.10.20.740">
    <property type="match status" value="1"/>
</dbReference>
<dbReference type="Pfam" id="PF00384">
    <property type="entry name" value="Molybdopterin"/>
    <property type="match status" value="1"/>
</dbReference>
<dbReference type="PANTHER" id="PTHR43105:SF14">
    <property type="entry name" value="FORMATE DEHYDROGENASE H"/>
    <property type="match status" value="1"/>
</dbReference>
<dbReference type="InterPro" id="IPR006963">
    <property type="entry name" value="Mopterin_OxRdtase_4Fe-4S_dom"/>
</dbReference>
<accession>A0A1M4XH19</accession>
<dbReference type="GO" id="GO:0016020">
    <property type="term" value="C:membrane"/>
    <property type="evidence" value="ECO:0007669"/>
    <property type="project" value="TreeGrafter"/>
</dbReference>
<dbReference type="Pfam" id="PF04879">
    <property type="entry name" value="Molybdop_Fe4S4"/>
    <property type="match status" value="1"/>
</dbReference>
<dbReference type="Proteomes" id="UP000184196">
    <property type="component" value="Unassembled WGS sequence"/>
</dbReference>
<keyword evidence="2" id="KW-0001">2Fe-2S</keyword>
<dbReference type="Gene3D" id="2.20.25.90">
    <property type="entry name" value="ADC-like domains"/>
    <property type="match status" value="1"/>
</dbReference>
<dbReference type="Gene3D" id="3.30.70.20">
    <property type="match status" value="1"/>
</dbReference>
<evidence type="ECO:0000256" key="7">
    <source>
        <dbReference type="ARBA" id="ARBA00023014"/>
    </source>
</evidence>
<dbReference type="CDD" id="cd00207">
    <property type="entry name" value="fer2"/>
    <property type="match status" value="1"/>
</dbReference>
<dbReference type="Pfam" id="PF13510">
    <property type="entry name" value="Fer2_4"/>
    <property type="match status" value="1"/>
</dbReference>
<dbReference type="PANTHER" id="PTHR43105">
    <property type="entry name" value="RESPIRATORY NITRATE REDUCTASE"/>
    <property type="match status" value="1"/>
</dbReference>
<protein>
    <submittedName>
        <fullName evidence="12">Formate dehydrogenase (NADP) alpha subunit</fullName>
    </submittedName>
</protein>
<evidence type="ECO:0000256" key="3">
    <source>
        <dbReference type="ARBA" id="ARBA00022723"/>
    </source>
</evidence>
<dbReference type="SMART" id="SM00929">
    <property type="entry name" value="NADH-G_4Fe-4S_3"/>
    <property type="match status" value="1"/>
</dbReference>
<dbReference type="InterPro" id="IPR019574">
    <property type="entry name" value="NADH_UbQ_OxRdtase_Gsu_4Fe4S-bd"/>
</dbReference>
<evidence type="ECO:0000259" key="10">
    <source>
        <dbReference type="PROSITE" id="PS51669"/>
    </source>
</evidence>
<keyword evidence="13" id="KW-1185">Reference proteome</keyword>
<dbReference type="GO" id="GO:0051539">
    <property type="term" value="F:4 iron, 4 sulfur cluster binding"/>
    <property type="evidence" value="ECO:0007669"/>
    <property type="project" value="UniProtKB-KW"/>
</dbReference>
<dbReference type="SUPFAM" id="SSF54862">
    <property type="entry name" value="4Fe-4S ferredoxins"/>
    <property type="match status" value="1"/>
</dbReference>
<evidence type="ECO:0000256" key="2">
    <source>
        <dbReference type="ARBA" id="ARBA00022714"/>
    </source>
</evidence>
<dbReference type="PROSITE" id="PS51085">
    <property type="entry name" value="2FE2S_FER_2"/>
    <property type="match status" value="1"/>
</dbReference>
<sequence>MAEVTLTIDGKQVTVPVGTTVLEAARQAGIFIPTLCHDPDLTPWGGCRLCVVEIEGMRNLPASCVTTATSGMVVHTASPAVVEARKTIIELLLANHPMDCLTCGKNGDCRLQDYAYMYGVRQAGFAGERHSYPIEDDNPFIVRDLNKCILCGKCVRACAEIQGKNVVDFAYRGFNTRVTPAMDSTLAGSDCVFCGNCVAVCPVGALQEKGLRSSARTWEVKKVRTTCPYCGTGCTFDLNVKDGRVVGVTSCDGEVNGRALCVKGRFGYGFIHHPDRLTRPLIKRNGIFEEATWEEAIGLVAERLGAIKKEYGSGALGVLSSARCTNEENYLMSKFARAVLGTNNIDHCARL</sequence>